<dbReference type="Proteomes" id="UP001500390">
    <property type="component" value="Unassembled WGS sequence"/>
</dbReference>
<dbReference type="Pfam" id="PF02620">
    <property type="entry name" value="YceD"/>
    <property type="match status" value="1"/>
</dbReference>
<evidence type="ECO:0000313" key="1">
    <source>
        <dbReference type="EMBL" id="GAA4395455.1"/>
    </source>
</evidence>
<dbReference type="PANTHER" id="PTHR34374">
    <property type="entry name" value="LARGE RIBOSOMAL RNA SUBUNIT ACCUMULATION PROTEIN YCED HOMOLOG 1, CHLOROPLASTIC"/>
    <property type="match status" value="1"/>
</dbReference>
<protein>
    <submittedName>
        <fullName evidence="1">DUF177 domain-containing protein</fullName>
    </submittedName>
</protein>
<accession>A0ABP8JSP8</accession>
<keyword evidence="2" id="KW-1185">Reference proteome</keyword>
<dbReference type="RefSeq" id="WP_159900216.1">
    <property type="nucleotide sequence ID" value="NZ_BAABFX010000026.1"/>
</dbReference>
<sequence length="192" mass="21036">MTRLDPRSEMVLDTKLVGRRPGTMSELTREIGAPSDFGTVVMRVEQGQPLTLDLRLESVVEGVLVTGSVRGTATGACVRCLDPVTHPVDGAFQELFVYAERHAHHHEVGDEDAAEESRIEDGLIDLEPLLRDTVVPALPFQPVCRPDCPGLCSECGKPLAEDPDHQHDLIDPRWAALSALTENQPTPTEKRT</sequence>
<evidence type="ECO:0000313" key="2">
    <source>
        <dbReference type="Proteomes" id="UP001500390"/>
    </source>
</evidence>
<comment type="caution">
    <text evidence="1">The sequence shown here is derived from an EMBL/GenBank/DDBJ whole genome shotgun (WGS) entry which is preliminary data.</text>
</comment>
<reference evidence="2" key="1">
    <citation type="journal article" date="2019" name="Int. J. Syst. Evol. Microbiol.">
        <title>The Global Catalogue of Microorganisms (GCM) 10K type strain sequencing project: providing services to taxonomists for standard genome sequencing and annotation.</title>
        <authorList>
            <consortium name="The Broad Institute Genomics Platform"/>
            <consortium name="The Broad Institute Genome Sequencing Center for Infectious Disease"/>
            <person name="Wu L."/>
            <person name="Ma J."/>
        </authorList>
    </citation>
    <scope>NUCLEOTIDE SEQUENCE [LARGE SCALE GENOMIC DNA]</scope>
    <source>
        <strain evidence="2">JCM 17738</strain>
    </source>
</reference>
<organism evidence="1 2">
    <name type="scientific">Ornithinibacter aureus</name>
    <dbReference type="NCBI Taxonomy" id="622664"/>
    <lineage>
        <taxon>Bacteria</taxon>
        <taxon>Bacillati</taxon>
        <taxon>Actinomycetota</taxon>
        <taxon>Actinomycetes</taxon>
        <taxon>Micrococcales</taxon>
        <taxon>Intrasporangiaceae</taxon>
        <taxon>Ornithinibacter</taxon>
    </lineage>
</organism>
<dbReference type="InterPro" id="IPR003772">
    <property type="entry name" value="YceD"/>
</dbReference>
<gene>
    <name evidence="1" type="ORF">GCM10023153_17460</name>
</gene>
<proteinExistence type="predicted"/>
<dbReference type="PANTHER" id="PTHR34374:SF1">
    <property type="entry name" value="LARGE RIBOSOMAL RNA SUBUNIT ACCUMULATION PROTEIN YCED HOMOLOG 1, CHLOROPLASTIC"/>
    <property type="match status" value="1"/>
</dbReference>
<name>A0ABP8JSP8_9MICO</name>
<dbReference type="EMBL" id="BAABFX010000026">
    <property type="protein sequence ID" value="GAA4395455.1"/>
    <property type="molecule type" value="Genomic_DNA"/>
</dbReference>